<sequence>MKFLKFLICSCFGSNKKEHSKQAKSFEQATNPAIISLEKDIQETSEVMSGNKCQDPFKGSKTPERLLSSQNIYICNTNGTEEVELTDSSPKKLRNHFSDSFELTTSDATDLESSQKIELDSSNCFDNLYEGDCIETKQHREFLIKNKKSLLRAINLNIFISEKCQELDLESRIRHKRNANLESNAPLASILEYETYDDLDC</sequence>
<comment type="caution">
    <text evidence="1">The sequence shown here is derived from an EMBL/GenBank/DDBJ whole genome shotgun (WGS) entry which is preliminary data.</text>
</comment>
<accession>A0AAD1UTI1</accession>
<evidence type="ECO:0000313" key="1">
    <source>
        <dbReference type="EMBL" id="CAI2371160.1"/>
    </source>
</evidence>
<organism evidence="1 2">
    <name type="scientific">Euplotes crassus</name>
    <dbReference type="NCBI Taxonomy" id="5936"/>
    <lineage>
        <taxon>Eukaryota</taxon>
        <taxon>Sar</taxon>
        <taxon>Alveolata</taxon>
        <taxon>Ciliophora</taxon>
        <taxon>Intramacronucleata</taxon>
        <taxon>Spirotrichea</taxon>
        <taxon>Hypotrichia</taxon>
        <taxon>Euplotida</taxon>
        <taxon>Euplotidae</taxon>
        <taxon>Moneuplotes</taxon>
    </lineage>
</organism>
<reference evidence="1" key="1">
    <citation type="submission" date="2023-07" db="EMBL/GenBank/DDBJ databases">
        <authorList>
            <consortium name="AG Swart"/>
            <person name="Singh M."/>
            <person name="Singh A."/>
            <person name="Seah K."/>
            <person name="Emmerich C."/>
        </authorList>
    </citation>
    <scope>NUCLEOTIDE SEQUENCE</scope>
    <source>
        <strain evidence="1">DP1</strain>
    </source>
</reference>
<protein>
    <submittedName>
        <fullName evidence="1">Uncharacterized protein</fullName>
    </submittedName>
</protein>
<proteinExistence type="predicted"/>
<dbReference type="AlphaFoldDB" id="A0AAD1UTI1"/>
<dbReference type="Proteomes" id="UP001295684">
    <property type="component" value="Unassembled WGS sequence"/>
</dbReference>
<evidence type="ECO:0000313" key="2">
    <source>
        <dbReference type="Proteomes" id="UP001295684"/>
    </source>
</evidence>
<dbReference type="EMBL" id="CAMPGE010012393">
    <property type="protein sequence ID" value="CAI2371160.1"/>
    <property type="molecule type" value="Genomic_DNA"/>
</dbReference>
<keyword evidence="2" id="KW-1185">Reference proteome</keyword>
<gene>
    <name evidence="1" type="ORF">ECRASSUSDP1_LOCUS12480</name>
</gene>
<name>A0AAD1UTI1_EUPCR</name>